<evidence type="ECO:0000313" key="3">
    <source>
        <dbReference type="Proteomes" id="UP001597287"/>
    </source>
</evidence>
<sequence length="632" mass="62239">MAITDDRQRRGAADLLSQIPTDGQRAAPLPDGSQSNPLNTEFGRNAMNTLSALPGVSGVASRAGAGAARGAAGALSTERVIPASWEVVQEGGALARAADGGGTLSRAASTAMQQQPALTGNAAQLLSAPPSRALAPRLAGEVGEAAPQFARRPAGPPPWADVVEPAALAGQQASPAASALSSLGGSNLGRALGTGAALGSAVIAGSTLDPNGGGDASPLGSAQAAQPAGASAAASPAAQALAAPPAASRNNVTRDGNSYTGPANISGDITVNGEAPRGSVMSLPAGAVPAEFSGGSAALRALSGMPAGSLGGISEQNMGAADALAARSQLESMARLRASGQIAAPAPGASMSLSGSTLGIRRDPSIVAAELGAQRGFDRAVGRDPASLQRGAALTKTAMEQQGETQRQLTSSGAALQAAGLKAAAGRGAPPGYRFTSSGSLEAIPGGPADLKNSKEAQQQTKDSSDVISLATQADLLLDNATASLAGAGTDAALRAVGLSTPGGDAAAQLKVLQGMLVSKMPKMSGPQSDKDVQLYREMAGQIGDATLPASTRRAALDQIYALNAKYASPESLASAAGSPLSQRYQAAQQQAAQPQAAAAPAGSAARIVIRTGVIDGRRVAQYSDGSVEYAN</sequence>
<feature type="region of interest" description="Disordered" evidence="1">
    <location>
        <begin position="426"/>
        <end position="465"/>
    </location>
</feature>
<dbReference type="Proteomes" id="UP001597287">
    <property type="component" value="Unassembled WGS sequence"/>
</dbReference>
<feature type="compositionally biased region" description="Basic and acidic residues" evidence="1">
    <location>
        <begin position="1"/>
        <end position="12"/>
    </location>
</feature>
<feature type="region of interest" description="Disordered" evidence="1">
    <location>
        <begin position="241"/>
        <end position="271"/>
    </location>
</feature>
<evidence type="ECO:0000313" key="2">
    <source>
        <dbReference type="EMBL" id="MFD2321832.1"/>
    </source>
</evidence>
<feature type="compositionally biased region" description="Polar residues" evidence="1">
    <location>
        <begin position="456"/>
        <end position="465"/>
    </location>
</feature>
<proteinExistence type="predicted"/>
<organism evidence="2 3">
    <name type="scientific">Delftia deserti</name>
    <dbReference type="NCBI Taxonomy" id="1651218"/>
    <lineage>
        <taxon>Bacteria</taxon>
        <taxon>Pseudomonadati</taxon>
        <taxon>Pseudomonadota</taxon>
        <taxon>Betaproteobacteria</taxon>
        <taxon>Burkholderiales</taxon>
        <taxon>Comamonadaceae</taxon>
        <taxon>Delftia</taxon>
    </lineage>
</organism>
<gene>
    <name evidence="2" type="ORF">ACFSPV_24435</name>
</gene>
<evidence type="ECO:0000256" key="1">
    <source>
        <dbReference type="SAM" id="MobiDB-lite"/>
    </source>
</evidence>
<reference evidence="3" key="1">
    <citation type="journal article" date="2019" name="Int. J. Syst. Evol. Microbiol.">
        <title>The Global Catalogue of Microorganisms (GCM) 10K type strain sequencing project: providing services to taxonomists for standard genome sequencing and annotation.</title>
        <authorList>
            <consortium name="The Broad Institute Genomics Platform"/>
            <consortium name="The Broad Institute Genome Sequencing Center for Infectious Disease"/>
            <person name="Wu L."/>
            <person name="Ma J."/>
        </authorList>
    </citation>
    <scope>NUCLEOTIDE SEQUENCE [LARGE SCALE GENOMIC DNA]</scope>
    <source>
        <strain evidence="3">CCUG 62793</strain>
    </source>
</reference>
<comment type="caution">
    <text evidence="2">The sequence shown here is derived from an EMBL/GenBank/DDBJ whole genome shotgun (WGS) entry which is preliminary data.</text>
</comment>
<dbReference type="RefSeq" id="WP_380104853.1">
    <property type="nucleotide sequence ID" value="NZ_JBHSIH010000001.1"/>
</dbReference>
<keyword evidence="3" id="KW-1185">Reference proteome</keyword>
<feature type="region of interest" description="Disordered" evidence="1">
    <location>
        <begin position="1"/>
        <end position="41"/>
    </location>
</feature>
<protein>
    <recommendedName>
        <fullName evidence="4">Flagellar hook-length control protein FliK</fullName>
    </recommendedName>
</protein>
<name>A0ABW5EVK7_9BURK</name>
<evidence type="ECO:0008006" key="4">
    <source>
        <dbReference type="Google" id="ProtNLM"/>
    </source>
</evidence>
<feature type="compositionally biased region" description="Polar residues" evidence="1">
    <location>
        <begin position="249"/>
        <end position="269"/>
    </location>
</feature>
<dbReference type="EMBL" id="JBHUIG010000030">
    <property type="protein sequence ID" value="MFD2321832.1"/>
    <property type="molecule type" value="Genomic_DNA"/>
</dbReference>
<accession>A0ABW5EVK7</accession>